<dbReference type="InterPro" id="IPR000801">
    <property type="entry name" value="Esterase-like"/>
</dbReference>
<evidence type="ECO:0000313" key="3">
    <source>
        <dbReference type="EMBL" id="AHI22581.1"/>
    </source>
</evidence>
<feature type="signal peptide" evidence="2">
    <location>
        <begin position="1"/>
        <end position="25"/>
    </location>
</feature>
<evidence type="ECO:0008006" key="5">
    <source>
        <dbReference type="Google" id="ProtNLM"/>
    </source>
</evidence>
<dbReference type="RefSeq" id="WP_025252613.1">
    <property type="nucleotide sequence ID" value="NZ_CP004353.1"/>
</dbReference>
<dbReference type="PROSITE" id="PS51257">
    <property type="entry name" value="PROKAR_LIPOPROTEIN"/>
    <property type="match status" value="1"/>
</dbReference>
<gene>
    <name evidence="3" type="ORF">B843_05980</name>
</gene>
<dbReference type="PANTHER" id="PTHR43037:SF1">
    <property type="entry name" value="BLL1128 PROTEIN"/>
    <property type="match status" value="1"/>
</dbReference>
<dbReference type="InterPro" id="IPR050955">
    <property type="entry name" value="Plant_Biomass_Hydrol_Est"/>
</dbReference>
<evidence type="ECO:0000313" key="4">
    <source>
        <dbReference type="Proteomes" id="UP000019222"/>
    </source>
</evidence>
<dbReference type="PANTHER" id="PTHR43037">
    <property type="entry name" value="UNNAMED PRODUCT-RELATED"/>
    <property type="match status" value="1"/>
</dbReference>
<dbReference type="SUPFAM" id="SSF53474">
    <property type="entry name" value="alpha/beta-Hydrolases"/>
    <property type="match status" value="1"/>
</dbReference>
<dbReference type="EMBL" id="CP004353">
    <property type="protein sequence ID" value="AHI22581.1"/>
    <property type="molecule type" value="Genomic_DNA"/>
</dbReference>
<dbReference type="KEGG" id="cvt:B843_05980"/>
<dbReference type="AlphaFoldDB" id="W5Y023"/>
<proteinExistence type="predicted"/>
<name>W5Y023_9CORY</name>
<evidence type="ECO:0000256" key="1">
    <source>
        <dbReference type="ARBA" id="ARBA00022729"/>
    </source>
</evidence>
<accession>W5Y023</accession>
<dbReference type="HOGENOM" id="CLU_035499_1_0_11"/>
<keyword evidence="4" id="KW-1185">Reference proteome</keyword>
<sequence length="348" mass="36725">MNKKPVSLCVPAVAAGLLLSLTACGSDNSSPSSTSTSAAAASSASSTAAASSAASSGTATAATLGQVSNSFAEDSASLISSTTGKFTQVEYQDAETGKSITYNIFLPANYDSSKTYPMVVFIADASTVGTDPTVPLTQGIGANVWASDAFQQAYPSIVLVPSYPEVILDDNSGGHVTTDYVEATPRLIDSVSQKYSVDKNRIYGTGQSMGAMTSLLLASEHPDLYAGIIPVDGQWDISTLKGLESQNMVYFAAEDDDKAWAGMQEVMDMFKSDGVSYSYAQWDGTWTPDQRSEAAQQLFSQGNRLNLVSWKAGTVDTSSAQNNSAHMASFAYGYRAIAAMEWLMQQSK</sequence>
<dbReference type="Pfam" id="PF00756">
    <property type="entry name" value="Esterase"/>
    <property type="match status" value="1"/>
</dbReference>
<keyword evidence="1 2" id="KW-0732">Signal</keyword>
<feature type="chain" id="PRO_5038915036" description="Esterase" evidence="2">
    <location>
        <begin position="26"/>
        <end position="348"/>
    </location>
</feature>
<protein>
    <recommendedName>
        <fullName evidence="5">Esterase</fullName>
    </recommendedName>
</protein>
<dbReference type="InterPro" id="IPR029058">
    <property type="entry name" value="AB_hydrolase_fold"/>
</dbReference>
<dbReference type="PATRIC" id="fig|1224164.3.peg.1198"/>
<dbReference type="eggNOG" id="COG4099">
    <property type="taxonomic scope" value="Bacteria"/>
</dbReference>
<reference evidence="3 4" key="1">
    <citation type="submission" date="2013-02" db="EMBL/GenBank/DDBJ databases">
        <title>The complete genome sequence of Corynebacterium vitaeruminis DSM 20294.</title>
        <authorList>
            <person name="Ruckert C."/>
            <person name="Albersmeier A."/>
            <person name="Kalinowski J."/>
        </authorList>
    </citation>
    <scope>NUCLEOTIDE SEQUENCE [LARGE SCALE GENOMIC DNA]</scope>
    <source>
        <strain evidence="4">ATCC 10234</strain>
    </source>
</reference>
<evidence type="ECO:0000256" key="2">
    <source>
        <dbReference type="SAM" id="SignalP"/>
    </source>
</evidence>
<organism evidence="3 4">
    <name type="scientific">Corynebacterium vitaeruminis DSM 20294</name>
    <dbReference type="NCBI Taxonomy" id="1224164"/>
    <lineage>
        <taxon>Bacteria</taxon>
        <taxon>Bacillati</taxon>
        <taxon>Actinomycetota</taxon>
        <taxon>Actinomycetes</taxon>
        <taxon>Mycobacteriales</taxon>
        <taxon>Corynebacteriaceae</taxon>
        <taxon>Corynebacterium</taxon>
    </lineage>
</organism>
<dbReference type="Gene3D" id="3.40.50.1820">
    <property type="entry name" value="alpha/beta hydrolase"/>
    <property type="match status" value="1"/>
</dbReference>
<dbReference type="Proteomes" id="UP000019222">
    <property type="component" value="Chromosome"/>
</dbReference>